<dbReference type="HOGENOM" id="CLU_024566_8_1_9"/>
<dbReference type="EMBL" id="BA000059">
    <property type="protein sequence ID" value="BAO05143.1"/>
    <property type="molecule type" value="Genomic_DNA"/>
</dbReference>
<proteinExistence type="inferred from homology"/>
<dbReference type="PANTHER" id="PTHR16222">
    <property type="entry name" value="ADP-RIBOSYLGLYCOHYDROLASE"/>
    <property type="match status" value="1"/>
</dbReference>
<comment type="similarity">
    <text evidence="1">Belongs to the ADP-ribosylglycohydrolase family.</text>
</comment>
<feature type="binding site" evidence="3">
    <location>
        <position position="283"/>
    </location>
    <ligand>
        <name>Mg(2+)</name>
        <dbReference type="ChEBI" id="CHEBI:18420"/>
        <label>1</label>
    </ligand>
</feature>
<accession>A0A060N944</accession>
<protein>
    <submittedName>
        <fullName evidence="4">ADP-ribosylglycohydrolase (Precursor)</fullName>
    </submittedName>
</protein>
<evidence type="ECO:0000313" key="4">
    <source>
        <dbReference type="EMBL" id="BAO05143.1"/>
    </source>
</evidence>
<feature type="binding site" evidence="3">
    <location>
        <position position="282"/>
    </location>
    <ligand>
        <name>Mg(2+)</name>
        <dbReference type="ChEBI" id="CHEBI:18420"/>
        <label>1</label>
    </ligand>
</feature>
<dbReference type="AlphaFoldDB" id="A0A060N944"/>
<dbReference type="SUPFAM" id="SSF101478">
    <property type="entry name" value="ADP-ribosylglycohydrolase"/>
    <property type="match status" value="1"/>
</dbReference>
<dbReference type="InterPro" id="IPR005502">
    <property type="entry name" value="Ribosyl_crysJ1"/>
</dbReference>
<dbReference type="Gene3D" id="1.10.4080.10">
    <property type="entry name" value="ADP-ribosylation/Crystallin J1"/>
    <property type="match status" value="1"/>
</dbReference>
<dbReference type="InterPro" id="IPR050792">
    <property type="entry name" value="ADP-ribosylglycohydrolase"/>
</dbReference>
<feature type="binding site" evidence="3">
    <location>
        <position position="70"/>
    </location>
    <ligand>
        <name>Mg(2+)</name>
        <dbReference type="ChEBI" id="CHEBI:18420"/>
        <label>1</label>
    </ligand>
</feature>
<feature type="binding site" evidence="3">
    <location>
        <position position="280"/>
    </location>
    <ligand>
        <name>Mg(2+)</name>
        <dbReference type="ChEBI" id="CHEBI:18420"/>
        <label>1</label>
    </ligand>
</feature>
<sequence>MLDFYFQNLLYCKLKLSKKHYKVLSGLFGLCVGDALGVPVEFISRKELEKKPINDMLGYMVHYQPPGTWSDDSSMSFCLAESLCNSFDTVDIGNKFCKWLDEGYWTPYGRVFDIGNTTLNAITKIKNGIEAEKAGDTAVYNNGNGSLMRILPLVYYLENYEENRFDMVHKVSGITHGHIYSKIACSIYVEFALNLLKGNDPIKSYISMQKTILEYYTSKDRQKDLDVFHRILNNDISLLSINEINSSGYVIHTLEAALWSFLNSRNYKDAVLVAINLGNDTDTIGSITGGIAGIYYGYNNIPQKWINTIARKNDILNLALKLSKSIYE</sequence>
<dbReference type="InterPro" id="IPR036705">
    <property type="entry name" value="Ribosyl_crysJ1_sf"/>
</dbReference>
<dbReference type="GO" id="GO:0046872">
    <property type="term" value="F:metal ion binding"/>
    <property type="evidence" value="ECO:0007669"/>
    <property type="project" value="UniProtKB-KW"/>
</dbReference>
<dbReference type="Pfam" id="PF03747">
    <property type="entry name" value="ADP_ribosyl_GH"/>
    <property type="match status" value="1"/>
</dbReference>
<keyword evidence="3" id="KW-0479">Metal-binding</keyword>
<dbReference type="RefSeq" id="WP_051394111.1">
    <property type="nucleotide sequence ID" value="NZ_BA000059.1"/>
</dbReference>
<feature type="binding site" evidence="3">
    <location>
        <position position="72"/>
    </location>
    <ligand>
        <name>Mg(2+)</name>
        <dbReference type="ChEBI" id="CHEBI:18420"/>
        <label>1</label>
    </ligand>
</feature>
<keyword evidence="2 4" id="KW-0378">Hydrolase</keyword>
<dbReference type="PANTHER" id="PTHR16222:SF24">
    <property type="entry name" value="ADP-RIBOSYLHYDROLASE ARH3"/>
    <property type="match status" value="1"/>
</dbReference>
<comment type="cofactor">
    <cofactor evidence="3">
        <name>Mg(2+)</name>
        <dbReference type="ChEBI" id="CHEBI:18420"/>
    </cofactor>
    <text evidence="3">Binds 2 magnesium ions per subunit.</text>
</comment>
<dbReference type="GO" id="GO:0016787">
    <property type="term" value="F:hydrolase activity"/>
    <property type="evidence" value="ECO:0007669"/>
    <property type="project" value="UniProtKB-KW"/>
</dbReference>
<keyword evidence="3" id="KW-0460">Magnesium</keyword>
<evidence type="ECO:0000256" key="3">
    <source>
        <dbReference type="PIRSR" id="PIRSR605502-1"/>
    </source>
</evidence>
<evidence type="ECO:0000256" key="1">
    <source>
        <dbReference type="ARBA" id="ARBA00010702"/>
    </source>
</evidence>
<dbReference type="Proteomes" id="UP000054164">
    <property type="component" value="Unassembled WGS sequence"/>
</dbReference>
<gene>
    <name evidence="4" type="ORF">CBO05P2_118</name>
</gene>
<organism evidence="4">
    <name type="scientific">Clostridium botulinum B str. Osaka05</name>
    <dbReference type="NCBI Taxonomy" id="1407017"/>
    <lineage>
        <taxon>Bacteria</taxon>
        <taxon>Bacillati</taxon>
        <taxon>Bacillota</taxon>
        <taxon>Clostridia</taxon>
        <taxon>Eubacteriales</taxon>
        <taxon>Clostridiaceae</taxon>
        <taxon>Clostridium</taxon>
    </lineage>
</organism>
<evidence type="ECO:0000256" key="2">
    <source>
        <dbReference type="ARBA" id="ARBA00022801"/>
    </source>
</evidence>
<feature type="binding site" evidence="3">
    <location>
        <position position="71"/>
    </location>
    <ligand>
        <name>Mg(2+)</name>
        <dbReference type="ChEBI" id="CHEBI:18420"/>
        <label>1</label>
    </ligand>
</feature>
<reference evidence="4" key="1">
    <citation type="submission" date="2013-10" db="EMBL/GenBank/DDBJ databases">
        <title>Draft genome sequence of Clostridium botulinum type B strain Osaka05.</title>
        <authorList>
            <person name="Sakaguchi Y."/>
            <person name="Hosomi K."/>
            <person name="Uchiyama J."/>
            <person name="Ogura Y."/>
            <person name="Sakaguchi M."/>
            <person name="Kohda T."/>
            <person name="Mukamoto M."/>
            <person name="Misawa N."/>
            <person name="Matsuzaki S."/>
            <person name="Hayashi T."/>
            <person name="Kozaki S."/>
        </authorList>
    </citation>
    <scope>NUCLEOTIDE SEQUENCE</scope>
    <source>
        <strain evidence="4">Osaka05</strain>
    </source>
</reference>
<name>A0A060N944_CLOBO</name>